<dbReference type="InterPro" id="IPR036378">
    <property type="entry name" value="FAS1_dom_sf"/>
</dbReference>
<protein>
    <submittedName>
        <fullName evidence="2">Putative FAS1 domain-containing protein</fullName>
    </submittedName>
</protein>
<comment type="caution">
    <text evidence="2">The sequence shown here is derived from an EMBL/GenBank/DDBJ whole genome shotgun (WGS) entry which is preliminary data.</text>
</comment>
<proteinExistence type="predicted"/>
<gene>
    <name evidence="2" type="ORF">MtrunA17_Chr2g0285241</name>
</gene>
<keyword evidence="1" id="KW-1133">Transmembrane helix</keyword>
<evidence type="ECO:0000256" key="1">
    <source>
        <dbReference type="SAM" id="Phobius"/>
    </source>
</evidence>
<reference evidence="3" key="1">
    <citation type="journal article" date="2018" name="Nat. Plants">
        <title>Whole-genome landscape of Medicago truncatula symbiotic genes.</title>
        <authorList>
            <person name="Pecrix Y."/>
            <person name="Staton S.E."/>
            <person name="Sallet E."/>
            <person name="Lelandais-Briere C."/>
            <person name="Moreau S."/>
            <person name="Carrere S."/>
            <person name="Blein T."/>
            <person name="Jardinaud M.F."/>
            <person name="Latrasse D."/>
            <person name="Zouine M."/>
            <person name="Zahm M."/>
            <person name="Kreplak J."/>
            <person name="Mayjonade B."/>
            <person name="Satge C."/>
            <person name="Perez M."/>
            <person name="Cauet S."/>
            <person name="Marande W."/>
            <person name="Chantry-Darmon C."/>
            <person name="Lopez-Roques C."/>
            <person name="Bouchez O."/>
            <person name="Berard A."/>
            <person name="Debelle F."/>
            <person name="Munos S."/>
            <person name="Bendahmane A."/>
            <person name="Berges H."/>
            <person name="Niebel A."/>
            <person name="Buitink J."/>
            <person name="Frugier F."/>
            <person name="Benhamed M."/>
            <person name="Crespi M."/>
            <person name="Gouzy J."/>
            <person name="Gamas P."/>
        </authorList>
    </citation>
    <scope>NUCLEOTIDE SEQUENCE [LARGE SCALE GENOMIC DNA]</scope>
    <source>
        <strain evidence="3">cv. Jemalong A17</strain>
    </source>
</reference>
<dbReference type="Proteomes" id="UP000265566">
    <property type="component" value="Chromosome 2"/>
</dbReference>
<evidence type="ECO:0000313" key="3">
    <source>
        <dbReference type="Proteomes" id="UP000265566"/>
    </source>
</evidence>
<name>A0A396J719_MEDTR</name>
<organism evidence="2 3">
    <name type="scientific">Medicago truncatula</name>
    <name type="common">Barrel medic</name>
    <name type="synonym">Medicago tribuloides</name>
    <dbReference type="NCBI Taxonomy" id="3880"/>
    <lineage>
        <taxon>Eukaryota</taxon>
        <taxon>Viridiplantae</taxon>
        <taxon>Streptophyta</taxon>
        <taxon>Embryophyta</taxon>
        <taxon>Tracheophyta</taxon>
        <taxon>Spermatophyta</taxon>
        <taxon>Magnoliopsida</taxon>
        <taxon>eudicotyledons</taxon>
        <taxon>Gunneridae</taxon>
        <taxon>Pentapetalae</taxon>
        <taxon>rosids</taxon>
        <taxon>fabids</taxon>
        <taxon>Fabales</taxon>
        <taxon>Fabaceae</taxon>
        <taxon>Papilionoideae</taxon>
        <taxon>50 kb inversion clade</taxon>
        <taxon>NPAAA clade</taxon>
        <taxon>Hologalegina</taxon>
        <taxon>IRL clade</taxon>
        <taxon>Trifolieae</taxon>
        <taxon>Medicago</taxon>
    </lineage>
</organism>
<dbReference type="Gramene" id="rna7899">
    <property type="protein sequence ID" value="RHN72213.1"/>
    <property type="gene ID" value="gene7899"/>
</dbReference>
<sequence length="193" mass="21644">MHFSIVNCHCSSSAPSLYSNIIIIMFQIVLIVTIILSSSSSLNLSSPITSSSSSSSSSSFFNLTKILYSSHTFFKAASEFHSLGIDSEIDTRYPTTVFVSDNKAFVDATVSKRYKSLSDNNKYFVLKCHVSREYFVIVAKRVISFGNRSICECFVIRNKYRGWITSVNITVNAERMKLRGCFKESVRGVKNFG</sequence>
<keyword evidence="1" id="KW-0472">Membrane</keyword>
<accession>A0A396J719</accession>
<dbReference type="AlphaFoldDB" id="A0A396J719"/>
<evidence type="ECO:0000313" key="2">
    <source>
        <dbReference type="EMBL" id="RHN72213.1"/>
    </source>
</evidence>
<dbReference type="EMBL" id="PSQE01000002">
    <property type="protein sequence ID" value="RHN72213.1"/>
    <property type="molecule type" value="Genomic_DNA"/>
</dbReference>
<feature type="transmembrane region" description="Helical" evidence="1">
    <location>
        <begin position="17"/>
        <end position="36"/>
    </location>
</feature>
<dbReference type="SUPFAM" id="SSF82153">
    <property type="entry name" value="FAS1 domain"/>
    <property type="match status" value="1"/>
</dbReference>
<keyword evidence="1" id="KW-0812">Transmembrane</keyword>